<sequence length="180" mass="20432">MPRMLTLLLCCALFPSTAWSALSLGEFTLGMPRAQVVEVMERHFTRVWLINGVHYNVPRQYYQAVDPVPGIEPYKLGGVEVSRIEAAFDKDDRLRQVSLSLETTDGERAMQLVPLMRQAKEAPNSSGRHDLLLEDGELTYWTSAFWEWTVINIADKPTSLENIPARARSDENQRAKAAKR</sequence>
<name>A0A380T0K3_9PSED</name>
<evidence type="ECO:0000256" key="1">
    <source>
        <dbReference type="SAM" id="SignalP"/>
    </source>
</evidence>
<organism evidence="2 3">
    <name type="scientific">Pseudomonas wadenswilerensis</name>
    <dbReference type="NCBI Taxonomy" id="1785161"/>
    <lineage>
        <taxon>Bacteria</taxon>
        <taxon>Pseudomonadati</taxon>
        <taxon>Pseudomonadota</taxon>
        <taxon>Gammaproteobacteria</taxon>
        <taxon>Pseudomonadales</taxon>
        <taxon>Pseudomonadaceae</taxon>
        <taxon>Pseudomonas</taxon>
    </lineage>
</organism>
<feature type="chain" id="PRO_5016714674" evidence="1">
    <location>
        <begin position="21"/>
        <end position="180"/>
    </location>
</feature>
<keyword evidence="3" id="KW-1185">Reference proteome</keyword>
<evidence type="ECO:0000313" key="2">
    <source>
        <dbReference type="EMBL" id="SUQ63822.1"/>
    </source>
</evidence>
<feature type="signal peptide" evidence="1">
    <location>
        <begin position="1"/>
        <end position="20"/>
    </location>
</feature>
<proteinExistence type="predicted"/>
<accession>A0A380T0K3</accession>
<evidence type="ECO:0000313" key="3">
    <source>
        <dbReference type="Proteomes" id="UP000255177"/>
    </source>
</evidence>
<dbReference type="EMBL" id="UIDD01000008">
    <property type="protein sequence ID" value="SUQ63822.1"/>
    <property type="molecule type" value="Genomic_DNA"/>
</dbReference>
<protein>
    <submittedName>
        <fullName evidence="2">Uncharacterized protein</fullName>
    </submittedName>
</protein>
<gene>
    <name evidence="2" type="ORF">CCOS864_03276</name>
</gene>
<keyword evidence="1" id="KW-0732">Signal</keyword>
<reference evidence="3" key="1">
    <citation type="submission" date="2018-07" db="EMBL/GenBank/DDBJ databases">
        <authorList>
            <person name="Blom J."/>
        </authorList>
    </citation>
    <scope>NUCLEOTIDE SEQUENCE [LARGE SCALE GENOMIC DNA]</scope>
    <source>
        <strain evidence="3">CCOS 864</strain>
    </source>
</reference>
<dbReference type="Proteomes" id="UP000255177">
    <property type="component" value="Unassembled WGS sequence"/>
</dbReference>
<dbReference type="AlphaFoldDB" id="A0A380T0K3"/>